<reference evidence="1" key="1">
    <citation type="journal article" date="2021" name="Open Biol.">
        <title>Shared evolutionary footprints suggest mitochondrial oxidative damage underlies multiple complex I losses in fungi.</title>
        <authorList>
            <person name="Schikora-Tamarit M.A."/>
            <person name="Marcet-Houben M."/>
            <person name="Nosek J."/>
            <person name="Gabaldon T."/>
        </authorList>
    </citation>
    <scope>NUCLEOTIDE SEQUENCE</scope>
    <source>
        <strain evidence="1">NCAIM Y.01608</strain>
    </source>
</reference>
<evidence type="ECO:0000313" key="1">
    <source>
        <dbReference type="EMBL" id="KAH3661156.1"/>
    </source>
</evidence>
<evidence type="ECO:0000313" key="2">
    <source>
        <dbReference type="Proteomes" id="UP000788993"/>
    </source>
</evidence>
<keyword evidence="2" id="KW-1185">Reference proteome</keyword>
<organism evidence="1 2">
    <name type="scientific">Ogataea polymorpha</name>
    <dbReference type="NCBI Taxonomy" id="460523"/>
    <lineage>
        <taxon>Eukaryota</taxon>
        <taxon>Fungi</taxon>
        <taxon>Dikarya</taxon>
        <taxon>Ascomycota</taxon>
        <taxon>Saccharomycotina</taxon>
        <taxon>Pichiomycetes</taxon>
        <taxon>Pichiales</taxon>
        <taxon>Pichiaceae</taxon>
        <taxon>Ogataea</taxon>
    </lineage>
</organism>
<dbReference type="Proteomes" id="UP000788993">
    <property type="component" value="Unassembled WGS sequence"/>
</dbReference>
<name>A0A9P8T079_9ASCO</name>
<accession>A0A9P8T079</accession>
<sequence>MSAELEHQRSLLRYASFSKLVTYLETTILADLPNLNLPDYHILNLILTATTLPPQTTPDLRYLDDGSSKRPLHLRCLDLIRQLMDILWLDSRPVDAFFGPELPSAEAYDNLRALLYQLFEFLTYNDASLTRSARRRAEDLSNHSRFDPLPNKNAATLYGLSTDEDKLKDQLLTNKNFNKVHLSSWEFFRWGFKCADRQDEKPYFVSWRIWKNLLHLFLDFYWYDFGRQEYSGDSNGRLENIKSTLIYQAMFALNEHTMKAALTELIDIAFTSKDSFSAPIFVNELRLLKTAVIPGETKHEGEPSDSIPLRRSLLCLCYCVLKQLSQNQSEKLVEDFAVDVGERLILRTNADVLEFFATCNPAQDEMLLVVSISLMEQITHDDVDYAEPYSWFFSSASVDDSFLSFILSAEPDFVKHSTPNRLLVHRSRLELMNLLINFQLSLWVKNNWYNLPQQRKKDTATKILYALGVMDDNRRRSLEEVYKECKLRNAVTKAETEKYLDGSLFLTRLQDIYRIKLM</sequence>
<reference evidence="1" key="2">
    <citation type="submission" date="2021-01" db="EMBL/GenBank/DDBJ databases">
        <authorList>
            <person name="Schikora-Tamarit M.A."/>
        </authorList>
    </citation>
    <scope>NUCLEOTIDE SEQUENCE</scope>
    <source>
        <strain evidence="1">NCAIM Y.01608</strain>
    </source>
</reference>
<gene>
    <name evidence="1" type="ORF">OGATHE_005489</name>
</gene>
<dbReference type="AlphaFoldDB" id="A0A9P8T079"/>
<comment type="caution">
    <text evidence="1">The sequence shown here is derived from an EMBL/GenBank/DDBJ whole genome shotgun (WGS) entry which is preliminary data.</text>
</comment>
<protein>
    <submittedName>
        <fullName evidence="1">Uncharacterized protein</fullName>
    </submittedName>
</protein>
<dbReference type="EMBL" id="JAEUBD010001468">
    <property type="protein sequence ID" value="KAH3661156.1"/>
    <property type="molecule type" value="Genomic_DNA"/>
</dbReference>
<proteinExistence type="predicted"/>